<dbReference type="InterPro" id="IPR002173">
    <property type="entry name" value="Carboh/pur_kinase_PfkB_CS"/>
</dbReference>
<dbReference type="Pfam" id="PF00294">
    <property type="entry name" value="PfkB"/>
    <property type="match status" value="1"/>
</dbReference>
<evidence type="ECO:0000256" key="2">
    <source>
        <dbReference type="ARBA" id="ARBA00022777"/>
    </source>
</evidence>
<dbReference type="InterPro" id="IPR011611">
    <property type="entry name" value="PfkB_dom"/>
</dbReference>
<sequence>MTGREKEILELIKKNPLISQKEIGETLNITRSSVGVHITNLIKKGYIRGRGYVMNKTDYVTVVGAANLDIQGFTKEKLIQRDSNPGEVKICLGGVGRNIAENMARLGIDTKLITATGGDANSKRLLEECNQVGIDMEHVLVLPDANASVYLAIMDVDGDMAMALSDMHIMDRMTIEFIKGKSHVLKNSEVIVVDACVPEDVIAYILHTFKDSKILLDPVSIKKSRGVKDMIGGFHTIKLNRLEAQFLSDMTIQNHDDLPKLAQYFIDEGVERVFITLGSDGVYYKDRRQGGLLASPKIKVVNATGAGDAFMAGIIHGTLYDEPTVEIAKFSTAAAILALQHQETVSPHMQADTIHKIVKEMTIC</sequence>
<dbReference type="InterPro" id="IPR029056">
    <property type="entry name" value="Ribokinase-like"/>
</dbReference>
<dbReference type="RefSeq" id="WP_212695731.1">
    <property type="nucleotide sequence ID" value="NZ_CP058649.1"/>
</dbReference>
<dbReference type="SUPFAM" id="SSF46785">
    <property type="entry name" value="Winged helix' DNA-binding domain"/>
    <property type="match status" value="1"/>
</dbReference>
<evidence type="ECO:0000313" key="5">
    <source>
        <dbReference type="Proteomes" id="UP000683246"/>
    </source>
</evidence>
<evidence type="ECO:0000259" key="3">
    <source>
        <dbReference type="PROSITE" id="PS50956"/>
    </source>
</evidence>
<feature type="domain" description="HTH asnC-type" evidence="3">
    <location>
        <begin position="1"/>
        <end position="74"/>
    </location>
</feature>
<dbReference type="Proteomes" id="UP000683246">
    <property type="component" value="Chromosome"/>
</dbReference>
<dbReference type="InterPro" id="IPR000485">
    <property type="entry name" value="AsnC-type_HTH_dom"/>
</dbReference>
<name>A0A8J8SIW3_9FIRM</name>
<dbReference type="GO" id="GO:0043565">
    <property type="term" value="F:sequence-specific DNA binding"/>
    <property type="evidence" value="ECO:0007669"/>
    <property type="project" value="InterPro"/>
</dbReference>
<accession>A0A8J8SIW3</accession>
<dbReference type="PANTHER" id="PTHR10584:SF166">
    <property type="entry name" value="RIBOKINASE"/>
    <property type="match status" value="1"/>
</dbReference>
<dbReference type="InterPro" id="IPR012318">
    <property type="entry name" value="HTH_CRP"/>
</dbReference>
<dbReference type="InterPro" id="IPR036390">
    <property type="entry name" value="WH_DNA-bd_sf"/>
</dbReference>
<dbReference type="CDD" id="cd01941">
    <property type="entry name" value="YeiC_kinase_like"/>
    <property type="match status" value="1"/>
</dbReference>
<keyword evidence="2" id="KW-0418">Kinase</keyword>
<dbReference type="KEGG" id="vpy:HZI73_23260"/>
<protein>
    <submittedName>
        <fullName evidence="4">Winged helix-turn-helix transcriptional regulator</fullName>
    </submittedName>
</protein>
<dbReference type="Gene3D" id="3.40.1190.20">
    <property type="match status" value="1"/>
</dbReference>
<dbReference type="InterPro" id="IPR036388">
    <property type="entry name" value="WH-like_DNA-bd_sf"/>
</dbReference>
<dbReference type="EMBL" id="CP058649">
    <property type="protein sequence ID" value="QUI25031.1"/>
    <property type="molecule type" value="Genomic_DNA"/>
</dbReference>
<dbReference type="AlphaFoldDB" id="A0A8J8SIW3"/>
<organism evidence="4 5">
    <name type="scientific">Vallitalea pronyensis</name>
    <dbReference type="NCBI Taxonomy" id="1348613"/>
    <lineage>
        <taxon>Bacteria</taxon>
        <taxon>Bacillati</taxon>
        <taxon>Bacillota</taxon>
        <taxon>Clostridia</taxon>
        <taxon>Lachnospirales</taxon>
        <taxon>Vallitaleaceae</taxon>
        <taxon>Vallitalea</taxon>
    </lineage>
</organism>
<dbReference type="GO" id="GO:0016301">
    <property type="term" value="F:kinase activity"/>
    <property type="evidence" value="ECO:0007669"/>
    <property type="project" value="UniProtKB-KW"/>
</dbReference>
<dbReference type="SMART" id="SM00419">
    <property type="entry name" value="HTH_CRP"/>
    <property type="match status" value="1"/>
</dbReference>
<dbReference type="PROSITE" id="PS50956">
    <property type="entry name" value="HTH_ASNC_2"/>
    <property type="match status" value="1"/>
</dbReference>
<evidence type="ECO:0000256" key="1">
    <source>
        <dbReference type="ARBA" id="ARBA00022679"/>
    </source>
</evidence>
<keyword evidence="5" id="KW-1185">Reference proteome</keyword>
<keyword evidence="1" id="KW-0808">Transferase</keyword>
<proteinExistence type="predicted"/>
<dbReference type="GO" id="GO:0006355">
    <property type="term" value="P:regulation of DNA-templated transcription"/>
    <property type="evidence" value="ECO:0007669"/>
    <property type="project" value="InterPro"/>
</dbReference>
<dbReference type="Pfam" id="PF13412">
    <property type="entry name" value="HTH_24"/>
    <property type="match status" value="1"/>
</dbReference>
<dbReference type="SUPFAM" id="SSF53613">
    <property type="entry name" value="Ribokinase-like"/>
    <property type="match status" value="1"/>
</dbReference>
<dbReference type="Gene3D" id="1.10.10.10">
    <property type="entry name" value="Winged helix-like DNA-binding domain superfamily/Winged helix DNA-binding domain"/>
    <property type="match status" value="1"/>
</dbReference>
<evidence type="ECO:0000313" key="4">
    <source>
        <dbReference type="EMBL" id="QUI25031.1"/>
    </source>
</evidence>
<gene>
    <name evidence="4" type="ORF">HZI73_23260</name>
</gene>
<reference evidence="4" key="1">
    <citation type="submission" date="2020-07" db="EMBL/GenBank/DDBJ databases">
        <title>Vallitalea pronyensis genome.</title>
        <authorList>
            <person name="Postec A."/>
        </authorList>
    </citation>
    <scope>NUCLEOTIDE SEQUENCE</scope>
    <source>
        <strain evidence="4">FatNI3</strain>
    </source>
</reference>
<dbReference type="PROSITE" id="PS00583">
    <property type="entry name" value="PFKB_KINASES_1"/>
    <property type="match status" value="1"/>
</dbReference>
<dbReference type="PANTHER" id="PTHR10584">
    <property type="entry name" value="SUGAR KINASE"/>
    <property type="match status" value="1"/>
</dbReference>